<dbReference type="SUPFAM" id="SSF48168">
    <property type="entry name" value="R1 subunit of ribonucleotide reductase, N-terminal domain"/>
    <property type="match status" value="1"/>
</dbReference>
<dbReference type="GO" id="GO:0005524">
    <property type="term" value="F:ATP binding"/>
    <property type="evidence" value="ECO:0007669"/>
    <property type="project" value="InterPro"/>
</dbReference>
<dbReference type="GO" id="GO:0004748">
    <property type="term" value="F:ribonucleoside-diphosphate reductase activity, thioredoxin disulfide as acceptor"/>
    <property type="evidence" value="ECO:0007669"/>
    <property type="project" value="InterPro"/>
</dbReference>
<evidence type="ECO:0000259" key="1">
    <source>
        <dbReference type="Pfam" id="PF00317"/>
    </source>
</evidence>
<protein>
    <recommendedName>
        <fullName evidence="1">Ribonucleotide reductase large subunit N-terminal domain-containing protein</fullName>
    </recommendedName>
</protein>
<dbReference type="InterPro" id="IPR008926">
    <property type="entry name" value="RNR_R1-su_N"/>
</dbReference>
<dbReference type="AlphaFoldDB" id="A0A7R8WCH9"/>
<evidence type="ECO:0000313" key="2">
    <source>
        <dbReference type="EMBL" id="CAD7228460.1"/>
    </source>
</evidence>
<feature type="non-terminal residue" evidence="2">
    <location>
        <position position="1"/>
    </location>
</feature>
<sequence>MKKALEAFEVYEQHGFIPRRLTTNAINALRYAIQDQESYAAAYPDNFVKRASEAFEEALERGWKGLAEEGSQVLDQITKKHNIWLGVISHLRKGEKPFEEGHLPSIDDIKGSGSIKQISFDIIAFARNMVAETEAVQYSRGMLMDFYAKEGEKSPQDVYARAAWAWSSFKGVRDEELAQRLYDYVSKKWFMFASPVLSNAPDADGVDRGYVNRVHVEAWKQGLKGLYYLRTEAKERAENVSKKVESNKLTVASALAFAVAASLASADLRAYKPAYLSEPPTEPP</sequence>
<dbReference type="Gene3D" id="3.20.70.20">
    <property type="match status" value="1"/>
</dbReference>
<proteinExistence type="predicted"/>
<dbReference type="Pfam" id="PF00317">
    <property type="entry name" value="Ribonuc_red_lgN"/>
    <property type="match status" value="1"/>
</dbReference>
<reference evidence="2" key="1">
    <citation type="submission" date="2020-11" db="EMBL/GenBank/DDBJ databases">
        <authorList>
            <person name="Tran Van P."/>
        </authorList>
    </citation>
    <scope>NUCLEOTIDE SEQUENCE</scope>
</reference>
<gene>
    <name evidence="2" type="ORF">CTOB1V02_LOCUS6343</name>
</gene>
<dbReference type="GO" id="GO:0009263">
    <property type="term" value="P:deoxyribonucleotide biosynthetic process"/>
    <property type="evidence" value="ECO:0007669"/>
    <property type="project" value="InterPro"/>
</dbReference>
<dbReference type="OrthoDB" id="8110563at2759"/>
<dbReference type="InterPro" id="IPR013509">
    <property type="entry name" value="RNR_lsu_N"/>
</dbReference>
<accession>A0A7R8WCH9</accession>
<dbReference type="EMBL" id="OB661544">
    <property type="protein sequence ID" value="CAD7228460.1"/>
    <property type="molecule type" value="Genomic_DNA"/>
</dbReference>
<feature type="domain" description="Ribonucleotide reductase large subunit N-terminal" evidence="1">
    <location>
        <begin position="142"/>
        <end position="202"/>
    </location>
</feature>
<name>A0A7R8WCH9_9CRUS</name>
<organism evidence="2">
    <name type="scientific">Cyprideis torosa</name>
    <dbReference type="NCBI Taxonomy" id="163714"/>
    <lineage>
        <taxon>Eukaryota</taxon>
        <taxon>Metazoa</taxon>
        <taxon>Ecdysozoa</taxon>
        <taxon>Arthropoda</taxon>
        <taxon>Crustacea</taxon>
        <taxon>Oligostraca</taxon>
        <taxon>Ostracoda</taxon>
        <taxon>Podocopa</taxon>
        <taxon>Podocopida</taxon>
        <taxon>Cytherocopina</taxon>
        <taxon>Cytheroidea</taxon>
        <taxon>Cytherideidae</taxon>
        <taxon>Cyprideis</taxon>
    </lineage>
</organism>